<evidence type="ECO:0000313" key="2">
    <source>
        <dbReference type="EMBL" id="RKH39724.1"/>
    </source>
</evidence>
<feature type="compositionally biased region" description="Low complexity" evidence="1">
    <location>
        <begin position="128"/>
        <end position="138"/>
    </location>
</feature>
<organism evidence="2 3">
    <name type="scientific">Corallococcus sicarius</name>
    <dbReference type="NCBI Taxonomy" id="2316726"/>
    <lineage>
        <taxon>Bacteria</taxon>
        <taxon>Pseudomonadati</taxon>
        <taxon>Myxococcota</taxon>
        <taxon>Myxococcia</taxon>
        <taxon>Myxococcales</taxon>
        <taxon>Cystobacterineae</taxon>
        <taxon>Myxococcaceae</taxon>
        <taxon>Corallococcus</taxon>
    </lineage>
</organism>
<accession>A0A3A8NJX4</accession>
<evidence type="ECO:0000313" key="3">
    <source>
        <dbReference type="Proteomes" id="UP000273405"/>
    </source>
</evidence>
<feature type="region of interest" description="Disordered" evidence="1">
    <location>
        <begin position="114"/>
        <end position="142"/>
    </location>
</feature>
<evidence type="ECO:0000256" key="1">
    <source>
        <dbReference type="SAM" id="MobiDB-lite"/>
    </source>
</evidence>
<sequence>MDASDESAPTPRPNTLRCVSRDDGDVEVPPRAALGPLLDFGPDDLLPPEPGAVVVEGPPLPAPLLQAAAIPCDDLGMAPPDAPALGDVEAAPCSLHVVPPLPGQPARELLALLKESEGTPTRPSVPWPESTAPTPAESAEAEEMLREYKRLEWETQGE</sequence>
<dbReference type="AlphaFoldDB" id="A0A3A8NJX4"/>
<keyword evidence="3" id="KW-1185">Reference proteome</keyword>
<gene>
    <name evidence="2" type="ORF">D7X12_22820</name>
</gene>
<feature type="compositionally biased region" description="Low complexity" evidence="1">
    <location>
        <begin position="34"/>
        <end position="44"/>
    </location>
</feature>
<feature type="region of interest" description="Disordered" evidence="1">
    <location>
        <begin position="1"/>
        <end position="44"/>
    </location>
</feature>
<dbReference type="Proteomes" id="UP000273405">
    <property type="component" value="Unassembled WGS sequence"/>
</dbReference>
<comment type="caution">
    <text evidence="2">The sequence shown here is derived from an EMBL/GenBank/DDBJ whole genome shotgun (WGS) entry which is preliminary data.</text>
</comment>
<reference evidence="3" key="1">
    <citation type="submission" date="2018-09" db="EMBL/GenBank/DDBJ databases">
        <authorList>
            <person name="Livingstone P.G."/>
            <person name="Whitworth D.E."/>
        </authorList>
    </citation>
    <scope>NUCLEOTIDE SEQUENCE [LARGE SCALE GENOMIC DNA]</scope>
    <source>
        <strain evidence="3">CA040B</strain>
    </source>
</reference>
<protein>
    <submittedName>
        <fullName evidence="2">Uncharacterized protein</fullName>
    </submittedName>
</protein>
<name>A0A3A8NJX4_9BACT</name>
<dbReference type="EMBL" id="RAWG01000153">
    <property type="protein sequence ID" value="RKH39724.1"/>
    <property type="molecule type" value="Genomic_DNA"/>
</dbReference>
<proteinExistence type="predicted"/>